<reference evidence="2 3" key="1">
    <citation type="submission" date="2023-05" db="EMBL/GenBank/DDBJ databases">
        <title>A 100% complete, gapless, phased diploid assembly of the Scenedesmus obliquus UTEX 3031 genome.</title>
        <authorList>
            <person name="Biondi T.C."/>
            <person name="Hanschen E.R."/>
            <person name="Kwon T."/>
            <person name="Eng W."/>
            <person name="Kruse C.P.S."/>
            <person name="Koehler S.I."/>
            <person name="Kunde Y."/>
            <person name="Gleasner C.D."/>
            <person name="You Mak K.T."/>
            <person name="Polle J."/>
            <person name="Hovde B.T."/>
            <person name="Starkenburg S.R."/>
        </authorList>
    </citation>
    <scope>NUCLEOTIDE SEQUENCE [LARGE SCALE GENOMIC DNA]</scope>
    <source>
        <strain evidence="2 3">DOE0152z</strain>
    </source>
</reference>
<dbReference type="SUPFAM" id="SSF52743">
    <property type="entry name" value="Subtilisin-like"/>
    <property type="match status" value="1"/>
</dbReference>
<protein>
    <recommendedName>
        <fullName evidence="4">Peptidase S8/S53 domain-containing protein</fullName>
    </recommendedName>
</protein>
<proteinExistence type="inferred from homology"/>
<comment type="similarity">
    <text evidence="1">Belongs to the peptidase S8 family.</text>
</comment>
<dbReference type="EMBL" id="CP126221">
    <property type="protein sequence ID" value="WIA21918.1"/>
    <property type="molecule type" value="Genomic_DNA"/>
</dbReference>
<gene>
    <name evidence="2" type="ORF">OEZ85_004285</name>
</gene>
<dbReference type="PRINTS" id="PR00723">
    <property type="entry name" value="SUBTILISIN"/>
</dbReference>
<keyword evidence="3" id="KW-1185">Reference proteome</keyword>
<evidence type="ECO:0000256" key="1">
    <source>
        <dbReference type="ARBA" id="ARBA00011073"/>
    </source>
</evidence>
<dbReference type="InterPro" id="IPR036852">
    <property type="entry name" value="Peptidase_S8/S53_dom_sf"/>
</dbReference>
<evidence type="ECO:0000313" key="2">
    <source>
        <dbReference type="EMBL" id="WIA21918.1"/>
    </source>
</evidence>
<name>A0ABY8UQQ7_TETOB</name>
<accession>A0ABY8UQQ7</accession>
<evidence type="ECO:0008006" key="4">
    <source>
        <dbReference type="Google" id="ProtNLM"/>
    </source>
</evidence>
<dbReference type="InterPro" id="IPR015500">
    <property type="entry name" value="Peptidase_S8_subtilisin-rel"/>
</dbReference>
<dbReference type="InterPro" id="IPR045051">
    <property type="entry name" value="SBT"/>
</dbReference>
<dbReference type="Proteomes" id="UP001244341">
    <property type="component" value="Chromosome 14b"/>
</dbReference>
<organism evidence="2 3">
    <name type="scientific">Tetradesmus obliquus</name>
    <name type="common">Green alga</name>
    <name type="synonym">Acutodesmus obliquus</name>
    <dbReference type="NCBI Taxonomy" id="3088"/>
    <lineage>
        <taxon>Eukaryota</taxon>
        <taxon>Viridiplantae</taxon>
        <taxon>Chlorophyta</taxon>
        <taxon>core chlorophytes</taxon>
        <taxon>Chlorophyceae</taxon>
        <taxon>CS clade</taxon>
        <taxon>Sphaeropleales</taxon>
        <taxon>Scenedesmaceae</taxon>
        <taxon>Tetradesmus</taxon>
    </lineage>
</organism>
<dbReference type="PANTHER" id="PTHR10795">
    <property type="entry name" value="PROPROTEIN CONVERTASE SUBTILISIN/KEXIN"/>
    <property type="match status" value="1"/>
</dbReference>
<sequence>MPTVWIVQLNYDPAASYDGSKPGFKATTPVARDKMDSSSSDVARYTAFLRSKCEAVLAFAGVDPANIRKHFGITFPGCAVDNLTPEQVAALQSNPDVVAVSVARVSVNAESASVSNTDSGGPGMRGRKGDAMRAARLMLSGGAAAALAAEAASGGSRRLLQDKNDKVSSELALGSAHLFDLQIEKLWKEVGGVDKAGENQVIGFVADGIWPEHPAFSDRENTSPSGRVIYKPLPTSTFRGDCEAGEQFNKTLCNQKLVACRAMKNYASADVLAGVEKGPDYLSCRDYYGTGTNLAGLAAGNGLLPNDITPGMISGAAPRARVAVYKYSWGGFRTELDALDAREQAAKDGVDILQLDTFFAPDVNAADGTLQPFTVASLHAAAAGVFISTALLPVSLAAFDYGSAESGSAPWATFAAMTRASLTTRVTASLGNGITVTGLGWSKDPVPTAPLIYAGLLTTDKLGAAGAKSCSRGLNTTLAAGKIVFDGFDLEDDYYDAVPSLKMTSAADGKADVLRNYSQAVDATASLSAAVVSNSFPVPAMSDYNQKGIAADYLDILKPDTAAPGERLVVASPPTDFIFSSNYTIWGGLQLSASTISGVAALLRQKYPHWSPLPSGQQL</sequence>
<dbReference type="Gene3D" id="3.40.50.200">
    <property type="entry name" value="Peptidase S8/S53 domain"/>
    <property type="match status" value="2"/>
</dbReference>
<evidence type="ECO:0000313" key="3">
    <source>
        <dbReference type="Proteomes" id="UP001244341"/>
    </source>
</evidence>